<dbReference type="AlphaFoldDB" id="A0A0K9PNR7"/>
<keyword evidence="3" id="KW-1185">Reference proteome</keyword>
<organism evidence="2 3">
    <name type="scientific">Zostera marina</name>
    <name type="common">Eelgrass</name>
    <dbReference type="NCBI Taxonomy" id="29655"/>
    <lineage>
        <taxon>Eukaryota</taxon>
        <taxon>Viridiplantae</taxon>
        <taxon>Streptophyta</taxon>
        <taxon>Embryophyta</taxon>
        <taxon>Tracheophyta</taxon>
        <taxon>Spermatophyta</taxon>
        <taxon>Magnoliopsida</taxon>
        <taxon>Liliopsida</taxon>
        <taxon>Zosteraceae</taxon>
        <taxon>Zostera</taxon>
    </lineage>
</organism>
<reference evidence="3" key="1">
    <citation type="journal article" date="2016" name="Nature">
        <title>The genome of the seagrass Zostera marina reveals angiosperm adaptation to the sea.</title>
        <authorList>
            <person name="Olsen J.L."/>
            <person name="Rouze P."/>
            <person name="Verhelst B."/>
            <person name="Lin Y.-C."/>
            <person name="Bayer T."/>
            <person name="Collen J."/>
            <person name="Dattolo E."/>
            <person name="De Paoli E."/>
            <person name="Dittami S."/>
            <person name="Maumus F."/>
            <person name="Michel G."/>
            <person name="Kersting A."/>
            <person name="Lauritano C."/>
            <person name="Lohaus R."/>
            <person name="Toepel M."/>
            <person name="Tonon T."/>
            <person name="Vanneste K."/>
            <person name="Amirebrahimi M."/>
            <person name="Brakel J."/>
            <person name="Bostroem C."/>
            <person name="Chovatia M."/>
            <person name="Grimwood J."/>
            <person name="Jenkins J.W."/>
            <person name="Jueterbock A."/>
            <person name="Mraz A."/>
            <person name="Stam W.T."/>
            <person name="Tice H."/>
            <person name="Bornberg-Bauer E."/>
            <person name="Green P.J."/>
            <person name="Pearson G.A."/>
            <person name="Procaccini G."/>
            <person name="Duarte C.M."/>
            <person name="Schmutz J."/>
            <person name="Reusch T.B.H."/>
            <person name="Van de Peer Y."/>
        </authorList>
    </citation>
    <scope>NUCLEOTIDE SEQUENCE [LARGE SCALE GENOMIC DNA]</scope>
    <source>
        <strain evidence="3">cv. Finnish</strain>
    </source>
</reference>
<evidence type="ECO:0000313" key="3">
    <source>
        <dbReference type="Proteomes" id="UP000036987"/>
    </source>
</evidence>
<feature type="coiled-coil region" evidence="1">
    <location>
        <begin position="337"/>
        <end position="364"/>
    </location>
</feature>
<gene>
    <name evidence="2" type="ORF">ZOSMA_199G00330</name>
</gene>
<evidence type="ECO:0000256" key="1">
    <source>
        <dbReference type="SAM" id="Coils"/>
    </source>
</evidence>
<evidence type="ECO:0000313" key="2">
    <source>
        <dbReference type="EMBL" id="KMZ70596.1"/>
    </source>
</evidence>
<keyword evidence="1" id="KW-0175">Coiled coil</keyword>
<protein>
    <submittedName>
        <fullName evidence="2">Uncharacterized protein</fullName>
    </submittedName>
</protein>
<dbReference type="PANTHER" id="PTHR34121">
    <property type="entry name" value="MYOSIN-11"/>
    <property type="match status" value="1"/>
</dbReference>
<comment type="caution">
    <text evidence="2">The sequence shown here is derived from an EMBL/GenBank/DDBJ whole genome shotgun (WGS) entry which is preliminary data.</text>
</comment>
<accession>A0A0K9PNR7</accession>
<dbReference type="Proteomes" id="UP000036987">
    <property type="component" value="Unassembled WGS sequence"/>
</dbReference>
<dbReference type="STRING" id="29655.A0A0K9PNR7"/>
<dbReference type="PANTHER" id="PTHR34121:SF1">
    <property type="entry name" value="FILAMIN-A-INTERACTING PROTEIN 1"/>
    <property type="match status" value="1"/>
</dbReference>
<sequence>MSWLRNAVHRAVEATGGGTMTRTVRNYADNVVHHVGGSKGGQIHRSFKVTLKSLEESAVSCRGLERIQHLKKWLILLKKSKNIDEVLVVDSSDEQTPALFPRNDPMVLYSDSDLGGEPVNFWDIFLHSQALEGLTFSMILEPPNEEEVCLLLEIFGLCLSGGEKVQYAVLNSIQELGKSFSNFKDEVLIKREEMLQFAQGAIAGLKVSANIARIDVEVSTLRKKVDYLINLITSDINCEAKTDKVTSADLGTLKEALAEIRLCSKLEALLLEKKSICIGESSEIHFQKACIDKLKVLAESLANCLVRAGNRITDHRRQKEEAIDFRLAKAKEVIESEKELTDELSVLQMQRDCLEAEMKRVDANMAVTATRLKKTREERDRFEEASNEILMRLKTKEDDLLRSVGSCKVEADVVQTWINFLEDTWLLQSSYTKESEKQTNDTLEKYSKYIGKLIYHHTLACKKELGSIISQLRSSACDLKDFSERSDMVVNAYTSSKEWNSKKFLEEGYLELEAKILSIFTITDELKAVHGEKRKNSLRDDLDEITTLFNDIDGIRDQFKSIDRPILDIETIPARPISPVVELLQKTTSPSAWKPFRSKSAKNMTSQYEQLLPDSPLMRLESGFHSKNNSSEDILRWEFDGV</sequence>
<name>A0A0K9PNR7_ZOSMR</name>
<proteinExistence type="predicted"/>
<dbReference type="OrthoDB" id="2019255at2759"/>
<dbReference type="EMBL" id="LFYR01000727">
    <property type="protein sequence ID" value="KMZ70596.1"/>
    <property type="molecule type" value="Genomic_DNA"/>
</dbReference>